<keyword evidence="2" id="KW-1185">Reference proteome</keyword>
<sequence>MQRTQYRRETILPDSAIPRHLRHGNYRAYREKLIRQIGDQIEDRQPTVFFTEDQLASLKNVDDWGKTLLEHILALSRMIASNSDTRGSIQAKIKWAQSWMSTPKRRARMSSQRAVQEVVEECCEELKRWIIDQAEEKARAARAQQEELIRGEREEAATEATAALLSVIRTSISRSTTDILEKFEGIQEQLEECKGSLTDELKTSLAVEFEQIWTKVQAPRRSGHIFWSNSSLPQDPHPVLEVTWQIPPRGVYHPESGKITYTSNRKHSEFYTSREIEPSWRYRAPKDPPETNKVFPIDPIEVKFVEAWLNERGTKEIRALTTHEIYLQDILARFRDTVRSGQLTQVSTSSQWSEET</sequence>
<gene>
    <name evidence="1" type="ORF">ZT3D7_G10521</name>
</gene>
<dbReference type="AlphaFoldDB" id="A0A1X7S6P4"/>
<evidence type="ECO:0000313" key="2">
    <source>
        <dbReference type="Proteomes" id="UP000215127"/>
    </source>
</evidence>
<dbReference type="EMBL" id="LT853702">
    <property type="protein sequence ID" value="SMQ55366.1"/>
    <property type="molecule type" value="Genomic_DNA"/>
</dbReference>
<organism evidence="1 2">
    <name type="scientific">Zymoseptoria tritici (strain ST99CH_3D7)</name>
    <dbReference type="NCBI Taxonomy" id="1276538"/>
    <lineage>
        <taxon>Eukaryota</taxon>
        <taxon>Fungi</taxon>
        <taxon>Dikarya</taxon>
        <taxon>Ascomycota</taxon>
        <taxon>Pezizomycotina</taxon>
        <taxon>Dothideomycetes</taxon>
        <taxon>Dothideomycetidae</taxon>
        <taxon>Mycosphaerellales</taxon>
        <taxon>Mycosphaerellaceae</taxon>
        <taxon>Zymoseptoria</taxon>
    </lineage>
</organism>
<dbReference type="Proteomes" id="UP000215127">
    <property type="component" value="Chromosome 11"/>
</dbReference>
<proteinExistence type="predicted"/>
<evidence type="ECO:0000313" key="1">
    <source>
        <dbReference type="EMBL" id="SMQ55366.1"/>
    </source>
</evidence>
<reference evidence="1 2" key="1">
    <citation type="submission" date="2016-06" db="EMBL/GenBank/DDBJ databases">
        <authorList>
            <person name="Kjaerup R.B."/>
            <person name="Dalgaard T.S."/>
            <person name="Juul-Madsen H.R."/>
        </authorList>
    </citation>
    <scope>NUCLEOTIDE SEQUENCE [LARGE SCALE GENOMIC DNA]</scope>
</reference>
<accession>A0A1X7S6P4</accession>
<protein>
    <submittedName>
        <fullName evidence="1">Uncharacterized protein</fullName>
    </submittedName>
</protein>
<name>A0A1X7S6P4_ZYMT9</name>